<proteinExistence type="predicted"/>
<dbReference type="EMBL" id="QTJR01000006">
    <property type="protein sequence ID" value="RDY67108.1"/>
    <property type="molecule type" value="Genomic_DNA"/>
</dbReference>
<gene>
    <name evidence="2" type="ORF">DX912_10590</name>
</gene>
<accession>A0A3D8VE22</accession>
<feature type="transmembrane region" description="Helical" evidence="1">
    <location>
        <begin position="41"/>
        <end position="66"/>
    </location>
</feature>
<keyword evidence="1" id="KW-1133">Transmembrane helix</keyword>
<protein>
    <submittedName>
        <fullName evidence="2">Uncharacterized protein</fullName>
    </submittedName>
</protein>
<evidence type="ECO:0000313" key="2">
    <source>
        <dbReference type="EMBL" id="RDY67108.1"/>
    </source>
</evidence>
<feature type="transmembrane region" description="Helical" evidence="1">
    <location>
        <begin position="72"/>
        <end position="94"/>
    </location>
</feature>
<keyword evidence="1" id="KW-0812">Transmembrane</keyword>
<keyword evidence="3" id="KW-1185">Reference proteome</keyword>
<evidence type="ECO:0000256" key="1">
    <source>
        <dbReference type="SAM" id="Phobius"/>
    </source>
</evidence>
<name>A0A3D8VE22_9GAMM</name>
<feature type="transmembrane region" description="Helical" evidence="1">
    <location>
        <begin position="115"/>
        <end position="140"/>
    </location>
</feature>
<feature type="transmembrane region" description="Helical" evidence="1">
    <location>
        <begin position="6"/>
        <end position="21"/>
    </location>
</feature>
<dbReference type="AlphaFoldDB" id="A0A3D8VE22"/>
<evidence type="ECO:0000313" key="3">
    <source>
        <dbReference type="Proteomes" id="UP000256829"/>
    </source>
</evidence>
<comment type="caution">
    <text evidence="2">The sequence shown here is derived from an EMBL/GenBank/DDBJ whole genome shotgun (WGS) entry which is preliminary data.</text>
</comment>
<dbReference type="Proteomes" id="UP000256829">
    <property type="component" value="Unassembled WGS sequence"/>
</dbReference>
<organism evidence="2 3">
    <name type="scientific">Lysobacter soli</name>
    <dbReference type="NCBI Taxonomy" id="453783"/>
    <lineage>
        <taxon>Bacteria</taxon>
        <taxon>Pseudomonadati</taxon>
        <taxon>Pseudomonadota</taxon>
        <taxon>Gammaproteobacteria</taxon>
        <taxon>Lysobacterales</taxon>
        <taxon>Lysobacteraceae</taxon>
        <taxon>Lysobacter</taxon>
    </lineage>
</organism>
<keyword evidence="1" id="KW-0472">Membrane</keyword>
<sequence length="145" mass="15975">MYCVLYLIPITGAELFFHFIWPRKSEKNYHRWAKATVRALLISPVNIGSGYFGFIVPLWTGILLYASDIPYISGRAISAGIAIAIVVILIFLRLSDPRSEAERSASRKTLASRMLAAPAWAQAIWIALIVATGTVIAALLSRLAQ</sequence>
<reference evidence="2 3" key="1">
    <citation type="submission" date="2018-08" db="EMBL/GenBank/DDBJ databases">
        <title>Lysobacter soli KCTC 22011, whole genome shotgun sequence.</title>
        <authorList>
            <person name="Zhang X."/>
            <person name="Feng G."/>
            <person name="Zhu H."/>
        </authorList>
    </citation>
    <scope>NUCLEOTIDE SEQUENCE [LARGE SCALE GENOMIC DNA]</scope>
    <source>
        <strain evidence="2 3">KCTC 22011</strain>
    </source>
</reference>